<dbReference type="GO" id="GO:0000179">
    <property type="term" value="F:rRNA (adenine-N6,N6-)-dimethyltransferase activity"/>
    <property type="evidence" value="ECO:0007669"/>
    <property type="project" value="UniProtKB-UniRule"/>
</dbReference>
<dbReference type="Proteomes" id="UP000177564">
    <property type="component" value="Unassembled WGS sequence"/>
</dbReference>
<dbReference type="STRING" id="1797240.A3D68_00650"/>
<dbReference type="GO" id="GO:0003723">
    <property type="term" value="F:RNA binding"/>
    <property type="evidence" value="ECO:0007669"/>
    <property type="project" value="UniProtKB-UniRule"/>
</dbReference>
<evidence type="ECO:0000256" key="1">
    <source>
        <dbReference type="ARBA" id="ARBA00022552"/>
    </source>
</evidence>
<feature type="binding site" evidence="6">
    <location>
        <position position="12"/>
    </location>
    <ligand>
        <name>S-adenosyl-L-methionine</name>
        <dbReference type="ChEBI" id="CHEBI:59789"/>
    </ligand>
</feature>
<name>A0A1F4XPJ5_9BACT</name>
<sequence>MEKKKSLGQHFLYSKHYLAKIADAAELAAGDLVLEVGPGDGTLTRELLAHGTNVIAIEKDHRLIPLLRQTFAKEIASGKLRVVEGDILHFDISKCFPTVESRESYKVVANIPYYITGAILEKFLSARHQPSSMTLLVQKEVAERITGHPSTSSGSPKESILSLSVKVYGDPAYVCTVPRGAFAPPPDVDSAVLVIKNISRRHFSTEKQEERFFAL</sequence>
<keyword evidence="3 6" id="KW-0808">Transferase</keyword>
<evidence type="ECO:0000256" key="5">
    <source>
        <dbReference type="ARBA" id="ARBA00022884"/>
    </source>
</evidence>
<keyword evidence="1" id="KW-0698">rRNA processing</keyword>
<dbReference type="InterPro" id="IPR001737">
    <property type="entry name" value="KsgA/Erm"/>
</dbReference>
<feature type="binding site" evidence="6">
    <location>
        <position position="37"/>
    </location>
    <ligand>
        <name>S-adenosyl-L-methionine</name>
        <dbReference type="ChEBI" id="CHEBI:59789"/>
    </ligand>
</feature>
<dbReference type="InterPro" id="IPR011530">
    <property type="entry name" value="rRNA_adenine_dimethylase"/>
</dbReference>
<dbReference type="PROSITE" id="PS51689">
    <property type="entry name" value="SAM_RNA_A_N6_MT"/>
    <property type="match status" value="1"/>
</dbReference>
<dbReference type="InterPro" id="IPR020596">
    <property type="entry name" value="rRNA_Ade_Mease_Trfase_CS"/>
</dbReference>
<feature type="binding site" evidence="6">
    <location>
        <position position="58"/>
    </location>
    <ligand>
        <name>S-adenosyl-L-methionine</name>
        <dbReference type="ChEBI" id="CHEBI:59789"/>
    </ligand>
</feature>
<keyword evidence="5 6" id="KW-0694">RNA-binding</keyword>
<feature type="domain" description="Ribosomal RNA adenine methylase transferase N-terminal" evidence="7">
    <location>
        <begin position="17"/>
        <end position="199"/>
    </location>
</feature>
<keyword evidence="2 6" id="KW-0489">Methyltransferase</keyword>
<evidence type="ECO:0000256" key="4">
    <source>
        <dbReference type="ARBA" id="ARBA00022691"/>
    </source>
</evidence>
<feature type="non-terminal residue" evidence="8">
    <location>
        <position position="215"/>
    </location>
</feature>
<reference evidence="8 9" key="1">
    <citation type="journal article" date="2016" name="Nat. Commun.">
        <title>Thousands of microbial genomes shed light on interconnected biogeochemical processes in an aquifer system.</title>
        <authorList>
            <person name="Anantharaman K."/>
            <person name="Brown C.T."/>
            <person name="Hug L.A."/>
            <person name="Sharon I."/>
            <person name="Castelle C.J."/>
            <person name="Probst A.J."/>
            <person name="Thomas B.C."/>
            <person name="Singh A."/>
            <person name="Wilkins M.J."/>
            <person name="Karaoz U."/>
            <person name="Brodie E.L."/>
            <person name="Williams K.H."/>
            <person name="Hubbard S.S."/>
            <person name="Banfield J.F."/>
        </authorList>
    </citation>
    <scope>NUCLEOTIDE SEQUENCE [LARGE SCALE GENOMIC DNA]</scope>
</reference>
<dbReference type="SUPFAM" id="SSF53335">
    <property type="entry name" value="S-adenosyl-L-methionine-dependent methyltransferases"/>
    <property type="match status" value="1"/>
</dbReference>
<dbReference type="PROSITE" id="PS01131">
    <property type="entry name" value="RRNA_A_DIMETH"/>
    <property type="match status" value="1"/>
</dbReference>
<evidence type="ECO:0000256" key="2">
    <source>
        <dbReference type="ARBA" id="ARBA00022603"/>
    </source>
</evidence>
<evidence type="ECO:0000256" key="3">
    <source>
        <dbReference type="ARBA" id="ARBA00022679"/>
    </source>
</evidence>
<feature type="binding site" evidence="6">
    <location>
        <position position="110"/>
    </location>
    <ligand>
        <name>S-adenosyl-L-methionine</name>
        <dbReference type="ChEBI" id="CHEBI:59789"/>
    </ligand>
</feature>
<dbReference type="PANTHER" id="PTHR11727:SF7">
    <property type="entry name" value="DIMETHYLADENOSINE TRANSFERASE-RELATED"/>
    <property type="match status" value="1"/>
</dbReference>
<protein>
    <submittedName>
        <fullName evidence="8">Ribosomal RNA small subunit methyltransferase A</fullName>
    </submittedName>
</protein>
<evidence type="ECO:0000259" key="7">
    <source>
        <dbReference type="SMART" id="SM00650"/>
    </source>
</evidence>
<feature type="binding site" evidence="6">
    <location>
        <position position="10"/>
    </location>
    <ligand>
        <name>S-adenosyl-L-methionine</name>
        <dbReference type="ChEBI" id="CHEBI:59789"/>
    </ligand>
</feature>
<dbReference type="NCBIfam" id="TIGR00755">
    <property type="entry name" value="ksgA"/>
    <property type="match status" value="1"/>
</dbReference>
<dbReference type="AlphaFoldDB" id="A0A1F4XPJ5"/>
<keyword evidence="4 6" id="KW-0949">S-adenosyl-L-methionine</keyword>
<comment type="similarity">
    <text evidence="6">Belongs to the class I-like SAM-binding methyltransferase superfamily. rRNA adenine N(6)-methyltransferase family.</text>
</comment>
<dbReference type="PANTHER" id="PTHR11727">
    <property type="entry name" value="DIMETHYLADENOSINE TRANSFERASE"/>
    <property type="match status" value="1"/>
</dbReference>
<gene>
    <name evidence="8" type="ORF">A3D68_00650</name>
</gene>
<dbReference type="GO" id="GO:0005829">
    <property type="term" value="C:cytosol"/>
    <property type="evidence" value="ECO:0007669"/>
    <property type="project" value="TreeGrafter"/>
</dbReference>
<feature type="binding site" evidence="6">
    <location>
        <position position="86"/>
    </location>
    <ligand>
        <name>S-adenosyl-L-methionine</name>
        <dbReference type="ChEBI" id="CHEBI:59789"/>
    </ligand>
</feature>
<dbReference type="SMART" id="SM00650">
    <property type="entry name" value="rADc"/>
    <property type="match status" value="1"/>
</dbReference>
<dbReference type="InterPro" id="IPR029063">
    <property type="entry name" value="SAM-dependent_MTases_sf"/>
</dbReference>
<evidence type="ECO:0000313" key="9">
    <source>
        <dbReference type="Proteomes" id="UP000177564"/>
    </source>
</evidence>
<dbReference type="CDD" id="cd02440">
    <property type="entry name" value="AdoMet_MTases"/>
    <property type="match status" value="1"/>
</dbReference>
<proteinExistence type="inferred from homology"/>
<organism evidence="8 9">
    <name type="scientific">Candidatus Adlerbacteria bacterium RIFCSPHIGHO2_02_FULL_52_17</name>
    <dbReference type="NCBI Taxonomy" id="1797240"/>
    <lineage>
        <taxon>Bacteria</taxon>
        <taxon>Candidatus Adleribacteriota</taxon>
    </lineage>
</organism>
<evidence type="ECO:0000313" key="8">
    <source>
        <dbReference type="EMBL" id="OGC83671.1"/>
    </source>
</evidence>
<accession>A0A1F4XPJ5</accession>
<dbReference type="EMBL" id="MEWU01000013">
    <property type="protein sequence ID" value="OGC83671.1"/>
    <property type="molecule type" value="Genomic_DNA"/>
</dbReference>
<comment type="caution">
    <text evidence="8">The sequence shown here is derived from an EMBL/GenBank/DDBJ whole genome shotgun (WGS) entry which is preliminary data.</text>
</comment>
<dbReference type="Gene3D" id="3.40.50.150">
    <property type="entry name" value="Vaccinia Virus protein VP39"/>
    <property type="match status" value="1"/>
</dbReference>
<dbReference type="InterPro" id="IPR020598">
    <property type="entry name" value="rRNA_Ade_methylase_Trfase_N"/>
</dbReference>
<dbReference type="Pfam" id="PF00398">
    <property type="entry name" value="RrnaAD"/>
    <property type="match status" value="1"/>
</dbReference>
<evidence type="ECO:0000256" key="6">
    <source>
        <dbReference type="PROSITE-ProRule" id="PRU01026"/>
    </source>
</evidence>